<feature type="region of interest" description="Disordered" evidence="5">
    <location>
        <begin position="946"/>
        <end position="1048"/>
    </location>
</feature>
<dbReference type="InterPro" id="IPR011993">
    <property type="entry name" value="PH-like_dom_sf"/>
</dbReference>
<name>A0A9Q5HU83_SANBA</name>
<proteinExistence type="inferred from homology"/>
<dbReference type="GO" id="GO:0043021">
    <property type="term" value="F:ribonucleoprotein complex binding"/>
    <property type="evidence" value="ECO:0007669"/>
    <property type="project" value="UniProtKB-UniRule"/>
</dbReference>
<keyword evidence="1 4" id="KW-0690">Ribosome biogenesis</keyword>
<dbReference type="Pfam" id="PF00533">
    <property type="entry name" value="BRCT"/>
    <property type="match status" value="1"/>
</dbReference>
<dbReference type="InterPro" id="IPR035999">
    <property type="entry name" value="Sec7_dom_sf"/>
</dbReference>
<dbReference type="GO" id="GO:0000466">
    <property type="term" value="P:maturation of 5.8S rRNA from tricistronic rRNA transcript (SSU-rRNA, 5.8S rRNA, LSU-rRNA)"/>
    <property type="evidence" value="ECO:0007669"/>
    <property type="project" value="UniProtKB-UniRule"/>
</dbReference>
<dbReference type="Gene3D" id="3.40.50.10190">
    <property type="entry name" value="BRCT domain"/>
    <property type="match status" value="1"/>
</dbReference>
<gene>
    <name evidence="4" type="primary">NOP7</name>
    <name evidence="9" type="ORF">A7U60_g6683</name>
</gene>
<feature type="compositionally biased region" description="Low complexity" evidence="5">
    <location>
        <begin position="965"/>
        <end position="977"/>
    </location>
</feature>
<dbReference type="GO" id="GO:0032012">
    <property type="term" value="P:regulation of ARF protein signal transduction"/>
    <property type="evidence" value="ECO:0007669"/>
    <property type="project" value="InterPro"/>
</dbReference>
<accession>A0A9Q5HU83</accession>
<dbReference type="OrthoDB" id="10264910at2759"/>
<evidence type="ECO:0000256" key="3">
    <source>
        <dbReference type="ARBA" id="ARBA00023242"/>
    </source>
</evidence>
<dbReference type="InterPro" id="IPR036420">
    <property type="entry name" value="BRCT_dom_sf"/>
</dbReference>
<dbReference type="SUPFAM" id="SSF52113">
    <property type="entry name" value="BRCT domain"/>
    <property type="match status" value="1"/>
</dbReference>
<feature type="region of interest" description="Disordered" evidence="5">
    <location>
        <begin position="1597"/>
        <end position="1617"/>
    </location>
</feature>
<feature type="compositionally biased region" description="Low complexity" evidence="5">
    <location>
        <begin position="1828"/>
        <end position="1844"/>
    </location>
</feature>
<sequence>MGRIKQKGNSGAAKAYVTRSAAVKKLQCSLADFRRLCILKGIFPREPKNRKKANKGSSAPTSFYYAKDIAYLAHEPVLQKLRQHKAFAKKLSRALGRGEWSSAKSLEENKPVYRLDHIVKERYPTFIDAVRDIDDALCLVSLFASLPSNARLSPSLIENCSRLSAEWQLYIMHTHALRKIFLSIKGVYFQAEVMDQNVTWLVPYQFTQNIPSDVDVRVMLTFLELYQTLLGFVFFKLYTDAGLIYPPPLDTEKDATGAGVGAFRLQEVDRQSAAEGSVRKNATSEGKRVLAKDVRQTIKDIANTSVADDDQALPMVAEDKIDAEAGDEFVPQSSKSNPEETSTLTTLRTLSSLPESTITTLFSPYIFFLSREISRPLFEFIIRSFGGRVGWPATSGSGSPFDESSDSITHVIIDRPLFAESRQSAEEKERRRRRKYVQPQWIVDCVNASKILPEISYLQGATLPPHLSPFGERVGAYEPTQTDEVAMEVSESEEEVEAPEAENVEATTKKEALDAVIERAVDSNEQLRAAELQAETEGVDYGTFEKKVSKLTKKKTPDADSDQANDLEMNKMMMSRKQRKLYEKMKYSENKRTAEPDFFYINASSQDMISDDDFLTERNYSSAAGLLEYKLERSTSSSLRDSLLGDDRRQFTIILATENGQASPGPRAYMTATTTTTTVTTTTQTTTFFSLPLWLRRAGPVLSSPAKSEGSQPSVLHGRAAEDVRIARAISYNIDFNKKLPDVPHSEAAGGPGFARRSTGMIHLPTVQQETELDTKNARFSRSSTLLSPPGQSTRTLAQAGLGIGLPYVMPSAASTCRTRKVSQSATRPSTAPRPNRLEPSKEVRRVKSFSRAQTGPVLLVPNSEDQENVQSQKKNSTLTVPNSNNRACVMLGEGEAYANPSDVRSEPKSLMRRASFWNRRRVQSMKTSDEARTRLQQDPRIVPLPTLPVLQPISPMFPDRAVQSSSGSSPRSSSFHASDRLRRRHSERSTSTHHSPQDSNFSAEPPPIPVRSTHRSLGSGSSQCATAHRSISSLQEPQSRPVQSSFISSPALSRFPVIDQGQSRPRSMTNPPSVLHRLSMGFFTSSSPSSPISSPSLSTNILNETPVSSSPRQSRTLPRSSLSASALEILRPREDEESPGVFLERLEVAVSKAEIANILAGSGDSYYSQALRIYIDRFNFTNDPLDIALRKLLMDVGLPKETQQIDRVMEAFAARYTQCNPDLFVSQDHPYILAFSLIMLHTDAFNKSNKRKMTKADYIKNTKLVGVSTEVLDYFFDNIVFAPFIFIEDPFDVNGQRGFTQDGRAHSSGSAQATPILNGSVLGKSNKVDAYYLITRNLHDGLRIDVETYIPLRNPYSYQGTAGSWNEAELRRSFARAEVIEIDVMDARRLSTLPFFTMNVTGAPGPVVHNVAPPALSDQENDLLDGGKRSANRRWKEQSIILTGSQLLFYRDSVVALNLIVQSHSPGCDSFPNQSSFLMPDEILSVKDAIAVYDSSYVKRDYVVRLVMASGRQILLQTENEIQRNEWIAHINYASAFKTAGIRMRPVSATENARMDRSSYTRDAPLIPSESSSPTSDLLFNGLLDNNPITSLDASSVETQQTQLSPDNSGSNTHSRSRIVLTKIREFESKIESARTQLDSEIRLVHNLAILTPFQRSTRDRLQTSVINLAKRIKQLRLDIVKVTCFRDVLAADLASEEREQKCRKREESVSTSNWDDEVDVRPRLLPLPIHEGEALYSASGQSLSRSDVSDLSHGRPNSSICESFHSALDFGSDWPKNTRPPSYLRQDTTPMQSLEQLSPLCTPFREVPPGSPNGSGFFPSQPPAGPSIGNSSSSPSIERSSGQRMSEEQAEEWNKTRAARRVSLVRVPATLKAMDKKGHKTSFQLTGNEDNLYKADENTPT</sequence>
<dbReference type="Gene3D" id="1.10.1000.11">
    <property type="entry name" value="Arf Nucleotide-binding Site Opener,domain 2"/>
    <property type="match status" value="1"/>
</dbReference>
<organism evidence="9 10">
    <name type="scientific">Sanghuangporus baumii</name>
    <name type="common">Phellinus baumii</name>
    <dbReference type="NCBI Taxonomy" id="108892"/>
    <lineage>
        <taxon>Eukaryota</taxon>
        <taxon>Fungi</taxon>
        <taxon>Dikarya</taxon>
        <taxon>Basidiomycota</taxon>
        <taxon>Agaricomycotina</taxon>
        <taxon>Agaricomycetes</taxon>
        <taxon>Hymenochaetales</taxon>
        <taxon>Hymenochaetaceae</taxon>
        <taxon>Sanghuangporus</taxon>
    </lineage>
</organism>
<feature type="compositionally biased region" description="Polar residues" evidence="5">
    <location>
        <begin position="1016"/>
        <end position="1048"/>
    </location>
</feature>
<feature type="region of interest" description="Disordered" evidence="5">
    <location>
        <begin position="1803"/>
        <end position="1903"/>
    </location>
</feature>
<keyword evidence="3 4" id="KW-0539">Nucleus</keyword>
<dbReference type="CDD" id="cd17709">
    <property type="entry name" value="BRCT_pescadillo_like"/>
    <property type="match status" value="1"/>
</dbReference>
<evidence type="ECO:0000256" key="1">
    <source>
        <dbReference type="ARBA" id="ARBA00022517"/>
    </source>
</evidence>
<feature type="compositionally biased region" description="Polar residues" evidence="5">
    <location>
        <begin position="1106"/>
        <end position="1121"/>
    </location>
</feature>
<feature type="domain" description="SEC7" evidence="8">
    <location>
        <begin position="1100"/>
        <end position="1283"/>
    </location>
</feature>
<keyword evidence="4" id="KW-0175">Coiled coil</keyword>
<evidence type="ECO:0000259" key="8">
    <source>
        <dbReference type="PROSITE" id="PS50190"/>
    </source>
</evidence>
<dbReference type="GO" id="GO:0003723">
    <property type="term" value="F:RNA binding"/>
    <property type="evidence" value="ECO:0007669"/>
    <property type="project" value="TreeGrafter"/>
</dbReference>
<comment type="subcellular location">
    <subcellularLocation>
        <location evidence="4">Nucleus</location>
        <location evidence="4">Nucleolus</location>
    </subcellularLocation>
    <subcellularLocation>
        <location evidence="4">Nucleus</location>
        <location evidence="4">Nucleoplasm</location>
    </subcellularLocation>
</comment>
<dbReference type="SUPFAM" id="SSF48425">
    <property type="entry name" value="Sec7 domain"/>
    <property type="match status" value="1"/>
</dbReference>
<keyword evidence="2 4" id="KW-0698">rRNA processing</keyword>
<feature type="region of interest" description="Disordered" evidence="5">
    <location>
        <begin position="817"/>
        <end position="885"/>
    </location>
</feature>
<dbReference type="SMART" id="SM00292">
    <property type="entry name" value="BRCT"/>
    <property type="match status" value="1"/>
</dbReference>
<keyword evidence="10" id="KW-1185">Reference proteome</keyword>
<dbReference type="Gene3D" id="2.30.29.30">
    <property type="entry name" value="Pleckstrin-homology domain (PH domain)/Phosphotyrosine-binding domain (PTB)"/>
    <property type="match status" value="1"/>
</dbReference>
<dbReference type="HAMAP" id="MF_03028">
    <property type="entry name" value="Pescadillo"/>
    <property type="match status" value="1"/>
</dbReference>
<dbReference type="GO" id="GO:0005085">
    <property type="term" value="F:guanyl-nucleotide exchange factor activity"/>
    <property type="evidence" value="ECO:0007669"/>
    <property type="project" value="InterPro"/>
</dbReference>
<comment type="caution">
    <text evidence="9">The sequence shown here is derived from an EMBL/GenBank/DDBJ whole genome shotgun (WGS) entry which is preliminary data.</text>
</comment>
<dbReference type="Pfam" id="PF06732">
    <property type="entry name" value="Pescadillo_N"/>
    <property type="match status" value="1"/>
</dbReference>
<feature type="domain" description="BRCT" evidence="7">
    <location>
        <begin position="357"/>
        <end position="459"/>
    </location>
</feature>
<dbReference type="GO" id="GO:0005654">
    <property type="term" value="C:nucleoplasm"/>
    <property type="evidence" value="ECO:0007669"/>
    <property type="project" value="UniProtKB-SubCell"/>
</dbReference>
<feature type="compositionally biased region" description="Polar residues" evidence="5">
    <location>
        <begin position="1597"/>
        <end position="1615"/>
    </location>
</feature>
<dbReference type="PANTHER" id="PTHR12221:SF6">
    <property type="entry name" value="PESCADILLO HOMOLOG"/>
    <property type="match status" value="1"/>
</dbReference>
<feature type="compositionally biased region" description="Polar residues" evidence="5">
    <location>
        <begin position="869"/>
        <end position="885"/>
    </location>
</feature>
<dbReference type="InterPro" id="IPR000904">
    <property type="entry name" value="Sec7_dom"/>
</dbReference>
<evidence type="ECO:0000259" key="7">
    <source>
        <dbReference type="PROSITE" id="PS50172"/>
    </source>
</evidence>
<feature type="compositionally biased region" description="Basic and acidic residues" evidence="5">
    <location>
        <begin position="836"/>
        <end position="846"/>
    </location>
</feature>
<dbReference type="InterPro" id="IPR010613">
    <property type="entry name" value="PES"/>
</dbReference>
<feature type="compositionally biased region" description="Low complexity" evidence="5">
    <location>
        <begin position="1086"/>
        <end position="1104"/>
    </location>
</feature>
<evidence type="ECO:0000256" key="4">
    <source>
        <dbReference type="HAMAP-Rule" id="MF_03028"/>
    </source>
</evidence>
<evidence type="ECO:0000256" key="5">
    <source>
        <dbReference type="SAM" id="MobiDB-lite"/>
    </source>
</evidence>
<evidence type="ECO:0000256" key="2">
    <source>
        <dbReference type="ARBA" id="ARBA00022552"/>
    </source>
</evidence>
<dbReference type="GO" id="GO:0000463">
    <property type="term" value="P:maturation of LSU-rRNA from tricistronic rRNA transcript (SSU-rRNA, 5.8S rRNA, LSU-rRNA)"/>
    <property type="evidence" value="ECO:0007669"/>
    <property type="project" value="UniProtKB-UniRule"/>
</dbReference>
<comment type="similarity">
    <text evidence="4">Belongs to the pescadillo family.</text>
</comment>
<dbReference type="GO" id="GO:0030687">
    <property type="term" value="C:preribosome, large subunit precursor"/>
    <property type="evidence" value="ECO:0007669"/>
    <property type="project" value="UniProtKB-UniRule"/>
</dbReference>
<feature type="coiled-coil region" evidence="4">
    <location>
        <begin position="1625"/>
        <end position="1680"/>
    </location>
</feature>
<evidence type="ECO:0000313" key="10">
    <source>
        <dbReference type="Proteomes" id="UP000757232"/>
    </source>
</evidence>
<dbReference type="SMART" id="SM00233">
    <property type="entry name" value="PH"/>
    <property type="match status" value="1"/>
</dbReference>
<feature type="compositionally biased region" description="Basic and acidic residues" evidence="5">
    <location>
        <begin position="1893"/>
        <end position="1903"/>
    </location>
</feature>
<dbReference type="InterPro" id="IPR001357">
    <property type="entry name" value="BRCT_dom"/>
</dbReference>
<dbReference type="PROSITE" id="PS50190">
    <property type="entry name" value="SEC7"/>
    <property type="match status" value="1"/>
</dbReference>
<dbReference type="Pfam" id="PF00169">
    <property type="entry name" value="PH"/>
    <property type="match status" value="1"/>
</dbReference>
<evidence type="ECO:0000259" key="6">
    <source>
        <dbReference type="PROSITE" id="PS50003"/>
    </source>
</evidence>
<dbReference type="EMBL" id="LNZH02000204">
    <property type="protein sequence ID" value="OCB86096.1"/>
    <property type="molecule type" value="Genomic_DNA"/>
</dbReference>
<comment type="subunit">
    <text evidence="4">Component of the NOP7 complex, composed of ERB1, NOP7 and YTM1. Within the NOP7 complex ERB1 appears to interact directly with NOP7 and YTM1. The NOP7 complex also associates with the 66S pre-ribosome.</text>
</comment>
<dbReference type="Pfam" id="PF01369">
    <property type="entry name" value="Sec7"/>
    <property type="match status" value="1"/>
</dbReference>
<dbReference type="Proteomes" id="UP000757232">
    <property type="component" value="Unassembled WGS sequence"/>
</dbReference>
<comment type="function">
    <text evidence="4">Component of the NOP7 complex, which is required for maturation of the 25S and 5.8S ribosomal RNAs and formation of the 60S ribosome.</text>
</comment>
<dbReference type="InterPro" id="IPR001849">
    <property type="entry name" value="PH_domain"/>
</dbReference>
<feature type="region of interest" description="Disordered" evidence="5">
    <location>
        <begin position="1549"/>
        <end position="1574"/>
    </location>
</feature>
<feature type="domain" description="PH" evidence="6">
    <location>
        <begin position="1417"/>
        <end position="1537"/>
    </location>
</feature>
<dbReference type="SMART" id="SM00222">
    <property type="entry name" value="Sec7"/>
    <property type="match status" value="1"/>
</dbReference>
<dbReference type="PROSITE" id="PS50003">
    <property type="entry name" value="PH_DOMAIN"/>
    <property type="match status" value="1"/>
</dbReference>
<dbReference type="PROSITE" id="PS50172">
    <property type="entry name" value="BRCT"/>
    <property type="match status" value="1"/>
</dbReference>
<dbReference type="CDD" id="cd00171">
    <property type="entry name" value="Sec7"/>
    <property type="match status" value="1"/>
</dbReference>
<dbReference type="SUPFAM" id="SSF50729">
    <property type="entry name" value="PH domain-like"/>
    <property type="match status" value="1"/>
</dbReference>
<reference evidence="9" key="1">
    <citation type="submission" date="2016-06" db="EMBL/GenBank/DDBJ databases">
        <title>Draft Genome sequence of the fungus Inonotus baumii.</title>
        <authorList>
            <person name="Zhu H."/>
            <person name="Lin W."/>
        </authorList>
    </citation>
    <scope>NUCLEOTIDE SEQUENCE</scope>
    <source>
        <strain evidence="9">821</strain>
    </source>
</reference>
<evidence type="ECO:0000313" key="9">
    <source>
        <dbReference type="EMBL" id="OCB86096.1"/>
    </source>
</evidence>
<dbReference type="GO" id="GO:0070545">
    <property type="term" value="C:PeBoW complex"/>
    <property type="evidence" value="ECO:0007669"/>
    <property type="project" value="TreeGrafter"/>
</dbReference>
<dbReference type="InterPro" id="IPR023394">
    <property type="entry name" value="Sec7_C_sf"/>
</dbReference>
<dbReference type="PANTHER" id="PTHR12221">
    <property type="entry name" value="PESCADILLO - RELATED"/>
    <property type="match status" value="1"/>
</dbReference>
<protein>
    <recommendedName>
        <fullName evidence="4">Pescadillo homolog</fullName>
    </recommendedName>
    <alternativeName>
        <fullName evidence="4">Nucleolar protein 7 homolog</fullName>
    </alternativeName>
</protein>
<feature type="compositionally biased region" description="Polar residues" evidence="5">
    <location>
        <begin position="817"/>
        <end position="830"/>
    </location>
</feature>
<feature type="region of interest" description="Disordered" evidence="5">
    <location>
        <begin position="1086"/>
        <end position="1121"/>
    </location>
</feature>